<organism evidence="1 2">
    <name type="scientific">Gordonia sesuvii</name>
    <dbReference type="NCBI Taxonomy" id="3116777"/>
    <lineage>
        <taxon>Bacteria</taxon>
        <taxon>Bacillati</taxon>
        <taxon>Actinomycetota</taxon>
        <taxon>Actinomycetes</taxon>
        <taxon>Mycobacteriales</taxon>
        <taxon>Gordoniaceae</taxon>
        <taxon>Gordonia</taxon>
    </lineage>
</organism>
<keyword evidence="2" id="KW-1185">Reference proteome</keyword>
<gene>
    <name evidence="1" type="ORF">VZC37_06030</name>
</gene>
<dbReference type="RefSeq" id="WP_330431490.1">
    <property type="nucleotide sequence ID" value="NZ_JAZDUF010000001.1"/>
</dbReference>
<sequence>MAAPLIEESIVVNASAEDVWAVISDLKRMGEWSPQCKKMIVRGGSVGLGTKTINVNRRGPLVWPTTSKVVRFAPNKELAFRVAENRTVWSYTIEPSESGVKVTEKREVGDGTTAVSAFLVDKVMGGTTNFEAELKLGMAETLGKIKRAAEASASRAA</sequence>
<evidence type="ECO:0000313" key="1">
    <source>
        <dbReference type="EMBL" id="MEE3849881.1"/>
    </source>
</evidence>
<dbReference type="EMBL" id="JAZDUF010000001">
    <property type="protein sequence ID" value="MEE3849881.1"/>
    <property type="molecule type" value="Genomic_DNA"/>
</dbReference>
<dbReference type="Gene3D" id="3.30.530.20">
    <property type="match status" value="1"/>
</dbReference>
<reference evidence="1 2" key="1">
    <citation type="submission" date="2024-01" db="EMBL/GenBank/DDBJ databases">
        <title>Draft genome sequence of Gordonia sp. LSe1-13.</title>
        <authorList>
            <person name="Suphannarot A."/>
            <person name="Mingma R."/>
        </authorList>
    </citation>
    <scope>NUCLEOTIDE SEQUENCE [LARGE SCALE GENOMIC DNA]</scope>
    <source>
        <strain evidence="1 2">LSe1-13</strain>
    </source>
</reference>
<dbReference type="SUPFAM" id="SSF55961">
    <property type="entry name" value="Bet v1-like"/>
    <property type="match status" value="1"/>
</dbReference>
<evidence type="ECO:0000313" key="2">
    <source>
        <dbReference type="Proteomes" id="UP001347146"/>
    </source>
</evidence>
<dbReference type="Pfam" id="PF10604">
    <property type="entry name" value="Polyketide_cyc2"/>
    <property type="match status" value="1"/>
</dbReference>
<dbReference type="InterPro" id="IPR019587">
    <property type="entry name" value="Polyketide_cyclase/dehydratase"/>
</dbReference>
<comment type="caution">
    <text evidence="1">The sequence shown here is derived from an EMBL/GenBank/DDBJ whole genome shotgun (WGS) entry which is preliminary data.</text>
</comment>
<name>A0ABU7M9Y9_9ACTN</name>
<dbReference type="InterPro" id="IPR023393">
    <property type="entry name" value="START-like_dom_sf"/>
</dbReference>
<dbReference type="Proteomes" id="UP001347146">
    <property type="component" value="Unassembled WGS sequence"/>
</dbReference>
<accession>A0ABU7M9Y9</accession>
<dbReference type="CDD" id="cd07812">
    <property type="entry name" value="SRPBCC"/>
    <property type="match status" value="1"/>
</dbReference>
<proteinExistence type="predicted"/>
<protein>
    <submittedName>
        <fullName evidence="1">SRPBCC family protein</fullName>
    </submittedName>
</protein>